<evidence type="ECO:0000256" key="1">
    <source>
        <dbReference type="ARBA" id="ARBA00023015"/>
    </source>
</evidence>
<keyword evidence="2 4" id="KW-0238">DNA-binding</keyword>
<dbReference type="InterPro" id="IPR009057">
    <property type="entry name" value="Homeodomain-like_sf"/>
</dbReference>
<keyword evidence="1" id="KW-0805">Transcription regulation</keyword>
<dbReference type="InterPro" id="IPR001647">
    <property type="entry name" value="HTH_TetR"/>
</dbReference>
<feature type="domain" description="HTH tetR-type" evidence="5">
    <location>
        <begin position="5"/>
        <end position="65"/>
    </location>
</feature>
<dbReference type="RefSeq" id="WP_210897613.1">
    <property type="nucleotide sequence ID" value="NZ_CP071696.1"/>
</dbReference>
<evidence type="ECO:0000256" key="4">
    <source>
        <dbReference type="PROSITE-ProRule" id="PRU00335"/>
    </source>
</evidence>
<accession>A0A975FLP4</accession>
<dbReference type="Pfam" id="PF00440">
    <property type="entry name" value="TetR_N"/>
    <property type="match status" value="1"/>
</dbReference>
<dbReference type="KEGG" id="aarc:G127AT_13210"/>
<name>A0A975FLP4_9MICO</name>
<keyword evidence="3" id="KW-0804">Transcription</keyword>
<evidence type="ECO:0000259" key="5">
    <source>
        <dbReference type="PROSITE" id="PS50977"/>
    </source>
</evidence>
<dbReference type="AlphaFoldDB" id="A0A975FLP4"/>
<dbReference type="PROSITE" id="PS50977">
    <property type="entry name" value="HTH_TETR_2"/>
    <property type="match status" value="1"/>
</dbReference>
<protein>
    <submittedName>
        <fullName evidence="6">TetR/AcrR family transcriptional regulator C-terminal domain-containing protein</fullName>
    </submittedName>
</protein>
<evidence type="ECO:0000256" key="2">
    <source>
        <dbReference type="ARBA" id="ARBA00023125"/>
    </source>
</evidence>
<dbReference type="Proteomes" id="UP000671914">
    <property type="component" value="Chromosome"/>
</dbReference>
<dbReference type="GO" id="GO:0003700">
    <property type="term" value="F:DNA-binding transcription factor activity"/>
    <property type="evidence" value="ECO:0007669"/>
    <property type="project" value="TreeGrafter"/>
</dbReference>
<feature type="DNA-binding region" description="H-T-H motif" evidence="4">
    <location>
        <begin position="28"/>
        <end position="47"/>
    </location>
</feature>
<reference evidence="6" key="1">
    <citation type="submission" date="2021-03" db="EMBL/GenBank/DDBJ databases">
        <title>Agromyces archimandritus sp. nov., isolated from the cockroach Archimandrita tessellata.</title>
        <authorList>
            <person name="Guzman J."/>
            <person name="Ortuzar M."/>
            <person name="Poehlein A."/>
            <person name="Daniel R."/>
            <person name="Trujillo M."/>
            <person name="Vilcinskas A."/>
        </authorList>
    </citation>
    <scope>NUCLEOTIDE SEQUENCE</scope>
    <source>
        <strain evidence="6">G127AT</strain>
    </source>
</reference>
<sequence length="206" mass="21126">MTRRALDPSAIAACAIGIADREGLEAVTMRRVAGELDVTAMALYRHVGDRDGLLAAMGAAVARERPLLPDGEAGWADMLRRMSQSIWASFRAHPWLLGIVIAPGRLLDLAGRDRTERLLEALEAGGLSAETAVDAVLGVSAASIGMADIVFGPGADAVVAYPSDAPEASARPRTAALRARGIGEASGAAALASTVEHLIAGLAAPA</sequence>
<dbReference type="PANTHER" id="PTHR30055:SF151">
    <property type="entry name" value="TRANSCRIPTIONAL REGULATORY PROTEIN"/>
    <property type="match status" value="1"/>
</dbReference>
<proteinExistence type="predicted"/>
<dbReference type="PANTHER" id="PTHR30055">
    <property type="entry name" value="HTH-TYPE TRANSCRIPTIONAL REGULATOR RUTR"/>
    <property type="match status" value="1"/>
</dbReference>
<dbReference type="Gene3D" id="1.10.357.10">
    <property type="entry name" value="Tetracycline Repressor, domain 2"/>
    <property type="match status" value="1"/>
</dbReference>
<dbReference type="InterPro" id="IPR004111">
    <property type="entry name" value="Repressor_TetR_C"/>
</dbReference>
<dbReference type="InterPro" id="IPR050109">
    <property type="entry name" value="HTH-type_TetR-like_transc_reg"/>
</dbReference>
<dbReference type="Pfam" id="PF02909">
    <property type="entry name" value="TetR_C_1"/>
    <property type="match status" value="1"/>
</dbReference>
<dbReference type="SUPFAM" id="SSF48498">
    <property type="entry name" value="Tetracyclin repressor-like, C-terminal domain"/>
    <property type="match status" value="1"/>
</dbReference>
<evidence type="ECO:0000256" key="3">
    <source>
        <dbReference type="ARBA" id="ARBA00023163"/>
    </source>
</evidence>
<dbReference type="InterPro" id="IPR036271">
    <property type="entry name" value="Tet_transcr_reg_TetR-rel_C_sf"/>
</dbReference>
<dbReference type="EMBL" id="CP071696">
    <property type="protein sequence ID" value="QTX04229.1"/>
    <property type="molecule type" value="Genomic_DNA"/>
</dbReference>
<dbReference type="GO" id="GO:0000976">
    <property type="term" value="F:transcription cis-regulatory region binding"/>
    <property type="evidence" value="ECO:0007669"/>
    <property type="project" value="TreeGrafter"/>
</dbReference>
<dbReference type="GO" id="GO:0045892">
    <property type="term" value="P:negative regulation of DNA-templated transcription"/>
    <property type="evidence" value="ECO:0007669"/>
    <property type="project" value="InterPro"/>
</dbReference>
<evidence type="ECO:0000313" key="7">
    <source>
        <dbReference type="Proteomes" id="UP000671914"/>
    </source>
</evidence>
<evidence type="ECO:0000313" key="6">
    <source>
        <dbReference type="EMBL" id="QTX04229.1"/>
    </source>
</evidence>
<keyword evidence="7" id="KW-1185">Reference proteome</keyword>
<organism evidence="6 7">
    <name type="scientific">Agromyces archimandritae</name>
    <dbReference type="NCBI Taxonomy" id="2781962"/>
    <lineage>
        <taxon>Bacteria</taxon>
        <taxon>Bacillati</taxon>
        <taxon>Actinomycetota</taxon>
        <taxon>Actinomycetes</taxon>
        <taxon>Micrococcales</taxon>
        <taxon>Microbacteriaceae</taxon>
        <taxon>Agromyces</taxon>
    </lineage>
</organism>
<gene>
    <name evidence="6" type="ORF">G127AT_13210</name>
</gene>
<dbReference type="SUPFAM" id="SSF46689">
    <property type="entry name" value="Homeodomain-like"/>
    <property type="match status" value="1"/>
</dbReference>